<dbReference type="HOGENOM" id="CLU_3289954_0_0_9"/>
<dbReference type="AlphaFoldDB" id="A8S8J2"/>
<evidence type="ECO:0000313" key="2">
    <source>
        <dbReference type="Proteomes" id="UP000005945"/>
    </source>
</evidence>
<dbReference type="EMBL" id="ABED02000019">
    <property type="protein sequence ID" value="EDP22535.1"/>
    <property type="molecule type" value="Genomic_DNA"/>
</dbReference>
<sequence>MLPLKIAQILKKISVVLPKAAGIGKVFFRLALVGVSGLFP</sequence>
<reference evidence="1 2" key="2">
    <citation type="submission" date="2007-09" db="EMBL/GenBank/DDBJ databases">
        <authorList>
            <person name="Fulton L."/>
            <person name="Clifton S."/>
            <person name="Fulton B."/>
            <person name="Xu J."/>
            <person name="Minx P."/>
            <person name="Pepin K.H."/>
            <person name="Johnson M."/>
            <person name="Thiruvilangam P."/>
            <person name="Bhonagiri V."/>
            <person name="Nash W.E."/>
            <person name="Mardis E.R."/>
            <person name="Wilson R.K."/>
        </authorList>
    </citation>
    <scope>NUCLEOTIDE SEQUENCE [LARGE SCALE GENOMIC DNA]</scope>
    <source>
        <strain evidence="1 2">M21/2</strain>
    </source>
</reference>
<proteinExistence type="predicted"/>
<reference evidence="1 2" key="1">
    <citation type="submission" date="2007-09" db="EMBL/GenBank/DDBJ databases">
        <title>Draft genome sequence of Faecalibacterium prausnitzii M21/2.</title>
        <authorList>
            <person name="Sudarsanam P."/>
            <person name="Ley R."/>
            <person name="Guruge J."/>
            <person name="Turnbaugh P.J."/>
            <person name="Mahowald M."/>
            <person name="Liep D."/>
            <person name="Gordon J."/>
        </authorList>
    </citation>
    <scope>NUCLEOTIDE SEQUENCE [LARGE SCALE GENOMIC DNA]</scope>
    <source>
        <strain evidence="1 2">M21/2</strain>
    </source>
</reference>
<organism evidence="1 2">
    <name type="scientific">Faecalibacterium prausnitzii M21/2</name>
    <dbReference type="NCBI Taxonomy" id="411485"/>
    <lineage>
        <taxon>Bacteria</taxon>
        <taxon>Bacillati</taxon>
        <taxon>Bacillota</taxon>
        <taxon>Clostridia</taxon>
        <taxon>Eubacteriales</taxon>
        <taxon>Oscillospiraceae</taxon>
        <taxon>Faecalibacterium</taxon>
    </lineage>
</organism>
<evidence type="ECO:0000313" key="1">
    <source>
        <dbReference type="EMBL" id="EDP22535.1"/>
    </source>
</evidence>
<accession>A8S8J2</accession>
<dbReference type="Proteomes" id="UP000005945">
    <property type="component" value="Unassembled WGS sequence"/>
</dbReference>
<comment type="caution">
    <text evidence="1">The sequence shown here is derived from an EMBL/GenBank/DDBJ whole genome shotgun (WGS) entry which is preliminary data.</text>
</comment>
<protein>
    <submittedName>
        <fullName evidence="1">Uncharacterized protein</fullName>
    </submittedName>
</protein>
<gene>
    <name evidence="1" type="ORF">FAEPRAM212_00780</name>
</gene>
<name>A8S8J2_9FIRM</name>